<dbReference type="Proteomes" id="UP001497623">
    <property type="component" value="Unassembled WGS sequence"/>
</dbReference>
<evidence type="ECO:0000313" key="2">
    <source>
        <dbReference type="Proteomes" id="UP001497623"/>
    </source>
</evidence>
<accession>A0AAV2Q264</accession>
<name>A0AAV2Q264_MEGNR</name>
<feature type="non-terminal residue" evidence="1">
    <location>
        <position position="254"/>
    </location>
</feature>
<protein>
    <submittedName>
        <fullName evidence="1">Uncharacterized protein</fullName>
    </submittedName>
</protein>
<dbReference type="AlphaFoldDB" id="A0AAV2Q264"/>
<reference evidence="1 2" key="1">
    <citation type="submission" date="2024-05" db="EMBL/GenBank/DDBJ databases">
        <authorList>
            <person name="Wallberg A."/>
        </authorList>
    </citation>
    <scope>NUCLEOTIDE SEQUENCE [LARGE SCALE GENOMIC DNA]</scope>
</reference>
<dbReference type="EMBL" id="CAXKWB010002450">
    <property type="protein sequence ID" value="CAL4067002.1"/>
    <property type="molecule type" value="Genomic_DNA"/>
</dbReference>
<comment type="caution">
    <text evidence="1">The sequence shown here is derived from an EMBL/GenBank/DDBJ whole genome shotgun (WGS) entry which is preliminary data.</text>
</comment>
<keyword evidence="2" id="KW-1185">Reference proteome</keyword>
<proteinExistence type="predicted"/>
<organism evidence="1 2">
    <name type="scientific">Meganyctiphanes norvegica</name>
    <name type="common">Northern krill</name>
    <name type="synonym">Thysanopoda norvegica</name>
    <dbReference type="NCBI Taxonomy" id="48144"/>
    <lineage>
        <taxon>Eukaryota</taxon>
        <taxon>Metazoa</taxon>
        <taxon>Ecdysozoa</taxon>
        <taxon>Arthropoda</taxon>
        <taxon>Crustacea</taxon>
        <taxon>Multicrustacea</taxon>
        <taxon>Malacostraca</taxon>
        <taxon>Eumalacostraca</taxon>
        <taxon>Eucarida</taxon>
        <taxon>Euphausiacea</taxon>
        <taxon>Euphausiidae</taxon>
        <taxon>Meganyctiphanes</taxon>
    </lineage>
</organism>
<evidence type="ECO:0000313" key="1">
    <source>
        <dbReference type="EMBL" id="CAL4067002.1"/>
    </source>
</evidence>
<gene>
    <name evidence="1" type="ORF">MNOR_LOCUS6088</name>
</gene>
<sequence length="254" mass="29239">MHTLTSVWRCHGSLASFDTSSSDHEHIEYIFCDTDIEAIGVLQRTQSSTRRVWHVESCMLDRHQPFEAEVYLIQSIHQYRSWTTDLKHLTIKLPSPSETIVVNLYESEIEYIFVILHGLNVAHIYMDSLSVVCRKGIFWKTMRYMDIVSAPSGVGGNIPPLMPVRRRVDIESTPSGVEGNIQPFLPVKEHVIHNSLSLNEELGNRIAERRRHIQETDNVSAPSGVERNKLALPIKGRVRNLLRIPSEEIYKYYF</sequence>